<evidence type="ECO:0000256" key="1">
    <source>
        <dbReference type="SAM" id="Phobius"/>
    </source>
</evidence>
<reference evidence="3" key="1">
    <citation type="submission" date="2018-12" db="EMBL/GenBank/DDBJ databases">
        <title>Tengunoibacter tsumagoiensis gen. nov., sp. nov., Dictyobacter kobayashii sp. nov., D. alpinus sp. nov., and D. joshuensis sp. nov. and description of Dictyobacteraceae fam. nov. within the order Ktedonobacterales isolated from Tengu-no-mugimeshi.</title>
        <authorList>
            <person name="Wang C.M."/>
            <person name="Zheng Y."/>
            <person name="Sakai Y."/>
            <person name="Toyoda A."/>
            <person name="Minakuchi Y."/>
            <person name="Abe K."/>
            <person name="Yokota A."/>
            <person name="Yabe S."/>
        </authorList>
    </citation>
    <scope>NUCLEOTIDE SEQUENCE [LARGE SCALE GENOMIC DNA]</scope>
    <source>
        <strain evidence="3">Uno3</strain>
    </source>
</reference>
<protein>
    <submittedName>
        <fullName evidence="2">Uncharacterized protein</fullName>
    </submittedName>
</protein>
<keyword evidence="3" id="KW-1185">Reference proteome</keyword>
<evidence type="ECO:0000313" key="3">
    <source>
        <dbReference type="Proteomes" id="UP000287352"/>
    </source>
</evidence>
<keyword evidence="1" id="KW-1133">Transmembrane helix</keyword>
<feature type="transmembrane region" description="Helical" evidence="1">
    <location>
        <begin position="19"/>
        <end position="39"/>
    </location>
</feature>
<dbReference type="AlphaFoldDB" id="A0A401ZXT0"/>
<keyword evidence="1" id="KW-0812">Transmembrane</keyword>
<accession>A0A401ZXT0</accession>
<dbReference type="EMBL" id="BIFR01000001">
    <property type="protein sequence ID" value="GCE11649.1"/>
    <property type="molecule type" value="Genomic_DNA"/>
</dbReference>
<comment type="caution">
    <text evidence="2">The sequence shown here is derived from an EMBL/GenBank/DDBJ whole genome shotgun (WGS) entry which is preliminary data.</text>
</comment>
<gene>
    <name evidence="2" type="ORF">KTT_15080</name>
</gene>
<keyword evidence="1" id="KW-0472">Membrane</keyword>
<dbReference type="Proteomes" id="UP000287352">
    <property type="component" value="Unassembled WGS sequence"/>
</dbReference>
<sequence>MDDTLIATMLLGGSKMDPIYILLIVVLVLVLAAGCAMALRMKIKQTYIPASAFINAGASPRVASYLAQGNTENAVYAYSEEHHVGFREGRDAIHALSQKVASQPGAEQIVQG</sequence>
<organism evidence="2 3">
    <name type="scientific">Tengunoibacter tsumagoiensis</name>
    <dbReference type="NCBI Taxonomy" id="2014871"/>
    <lineage>
        <taxon>Bacteria</taxon>
        <taxon>Bacillati</taxon>
        <taxon>Chloroflexota</taxon>
        <taxon>Ktedonobacteria</taxon>
        <taxon>Ktedonobacterales</taxon>
        <taxon>Dictyobacteraceae</taxon>
        <taxon>Tengunoibacter</taxon>
    </lineage>
</organism>
<evidence type="ECO:0000313" key="2">
    <source>
        <dbReference type="EMBL" id="GCE11649.1"/>
    </source>
</evidence>
<dbReference type="RefSeq" id="WP_126579335.1">
    <property type="nucleotide sequence ID" value="NZ_BIFR01000001.1"/>
</dbReference>
<proteinExistence type="predicted"/>
<name>A0A401ZXT0_9CHLR</name>